<keyword evidence="3" id="KW-0418">Kinase</keyword>
<reference evidence="4" key="1">
    <citation type="submission" date="2018-11" db="EMBL/GenBank/DDBJ databases">
        <authorList>
            <consortium name="Pathogen Informatics"/>
        </authorList>
    </citation>
    <scope>NUCLEOTIDE SEQUENCE</scope>
</reference>
<dbReference type="PROSITE" id="PS00113">
    <property type="entry name" value="ADENYLATE_KINASE"/>
    <property type="match status" value="1"/>
</dbReference>
<keyword evidence="5" id="KW-1185">Reference proteome</keyword>
<comment type="caution">
    <text evidence="4">The sequence shown here is derived from an EMBL/GenBank/DDBJ whole genome shotgun (WGS) entry which is preliminary data.</text>
</comment>
<dbReference type="InterPro" id="IPR000850">
    <property type="entry name" value="Adenylat/UMP-CMP_kin"/>
</dbReference>
<evidence type="ECO:0000256" key="1">
    <source>
        <dbReference type="ARBA" id="ARBA00022679"/>
    </source>
</evidence>
<keyword evidence="2" id="KW-0547">Nucleotide-binding</keyword>
<dbReference type="GO" id="GO:0019205">
    <property type="term" value="F:nucleobase-containing compound kinase activity"/>
    <property type="evidence" value="ECO:0007669"/>
    <property type="project" value="InterPro"/>
</dbReference>
<dbReference type="AlphaFoldDB" id="A0A448XEQ7"/>
<dbReference type="Proteomes" id="UP000784294">
    <property type="component" value="Unassembled WGS sequence"/>
</dbReference>
<keyword evidence="1" id="KW-0808">Transferase</keyword>
<dbReference type="GO" id="GO:0006139">
    <property type="term" value="P:nucleobase-containing compound metabolic process"/>
    <property type="evidence" value="ECO:0007669"/>
    <property type="project" value="InterPro"/>
</dbReference>
<evidence type="ECO:0000313" key="5">
    <source>
        <dbReference type="Proteomes" id="UP000784294"/>
    </source>
</evidence>
<dbReference type="Pfam" id="PF00406">
    <property type="entry name" value="ADK"/>
    <property type="match status" value="1"/>
</dbReference>
<dbReference type="InterPro" id="IPR033690">
    <property type="entry name" value="Adenylat_kinase_CS"/>
</dbReference>
<sequence>MLRAEMLNPLSVYGAKIEDHMKEGSIVPVAITCSLLRQAMEKGYAEVGCSNYLIDGFPRNEDNLYGWDKEMHNIVNLRRVFFIDCPDKVSHLP</sequence>
<evidence type="ECO:0000256" key="2">
    <source>
        <dbReference type="ARBA" id="ARBA00022741"/>
    </source>
</evidence>
<dbReference type="GO" id="GO:0005524">
    <property type="term" value="F:ATP binding"/>
    <property type="evidence" value="ECO:0007669"/>
    <property type="project" value="InterPro"/>
</dbReference>
<dbReference type="OrthoDB" id="442176at2759"/>
<dbReference type="SUPFAM" id="SSF52540">
    <property type="entry name" value="P-loop containing nucleoside triphosphate hydrolases"/>
    <property type="match status" value="1"/>
</dbReference>
<proteinExistence type="predicted"/>
<dbReference type="InterPro" id="IPR027417">
    <property type="entry name" value="P-loop_NTPase"/>
</dbReference>
<organism evidence="4 5">
    <name type="scientific">Protopolystoma xenopodis</name>
    <dbReference type="NCBI Taxonomy" id="117903"/>
    <lineage>
        <taxon>Eukaryota</taxon>
        <taxon>Metazoa</taxon>
        <taxon>Spiralia</taxon>
        <taxon>Lophotrochozoa</taxon>
        <taxon>Platyhelminthes</taxon>
        <taxon>Monogenea</taxon>
        <taxon>Polyopisthocotylea</taxon>
        <taxon>Polystomatidea</taxon>
        <taxon>Polystomatidae</taxon>
        <taxon>Protopolystoma</taxon>
    </lineage>
</organism>
<dbReference type="Gene3D" id="3.40.50.300">
    <property type="entry name" value="P-loop containing nucleotide triphosphate hydrolases"/>
    <property type="match status" value="1"/>
</dbReference>
<name>A0A448XEQ7_9PLAT</name>
<gene>
    <name evidence="4" type="ORF">PXEA_LOCUS28290</name>
</gene>
<dbReference type="PANTHER" id="PTHR23359">
    <property type="entry name" value="NUCLEOTIDE KINASE"/>
    <property type="match status" value="1"/>
</dbReference>
<evidence type="ECO:0000313" key="4">
    <source>
        <dbReference type="EMBL" id="VEL34850.1"/>
    </source>
</evidence>
<evidence type="ECO:0008006" key="6">
    <source>
        <dbReference type="Google" id="ProtNLM"/>
    </source>
</evidence>
<dbReference type="EMBL" id="CAAALY010248534">
    <property type="protein sequence ID" value="VEL34850.1"/>
    <property type="molecule type" value="Genomic_DNA"/>
</dbReference>
<accession>A0A448XEQ7</accession>
<protein>
    <recommendedName>
        <fullName evidence="6">Adenylate kinase active site lid domain-containing protein</fullName>
    </recommendedName>
</protein>
<evidence type="ECO:0000256" key="3">
    <source>
        <dbReference type="ARBA" id="ARBA00022777"/>
    </source>
</evidence>